<dbReference type="GO" id="GO:0016020">
    <property type="term" value="C:membrane"/>
    <property type="evidence" value="ECO:0007669"/>
    <property type="project" value="UniProtKB-SubCell"/>
</dbReference>
<dbReference type="InterPro" id="IPR023298">
    <property type="entry name" value="ATPase_P-typ_TM_dom_sf"/>
</dbReference>
<dbReference type="EMBL" id="MLJW01000492">
    <property type="protein sequence ID" value="OIQ86234.1"/>
    <property type="molecule type" value="Genomic_DNA"/>
</dbReference>
<keyword evidence="8" id="KW-0378">Hydrolase</keyword>
<accession>A0A1J5QSA7</accession>
<dbReference type="InterPro" id="IPR000326">
    <property type="entry name" value="PAP2/HPO"/>
</dbReference>
<proteinExistence type="predicted"/>
<dbReference type="InterPro" id="IPR023214">
    <property type="entry name" value="HAD_sf"/>
</dbReference>
<evidence type="ECO:0000256" key="4">
    <source>
        <dbReference type="ARBA" id="ARBA00022989"/>
    </source>
</evidence>
<protein>
    <submittedName>
        <fullName evidence="8">Calcium-transporting ATPase 1</fullName>
        <ecNumber evidence="8">3.6.3.8</ecNumber>
    </submittedName>
</protein>
<dbReference type="InterPro" id="IPR018303">
    <property type="entry name" value="ATPase_P-typ_P_site"/>
</dbReference>
<evidence type="ECO:0000313" key="8">
    <source>
        <dbReference type="EMBL" id="OIQ86234.1"/>
    </source>
</evidence>
<keyword evidence="4 6" id="KW-1133">Transmembrane helix</keyword>
<dbReference type="PRINTS" id="PR00120">
    <property type="entry name" value="HATPASE"/>
</dbReference>
<dbReference type="GO" id="GO:0016887">
    <property type="term" value="F:ATP hydrolysis activity"/>
    <property type="evidence" value="ECO:0007669"/>
    <property type="project" value="InterPro"/>
</dbReference>
<keyword evidence="2 6" id="KW-0812">Transmembrane</keyword>
<dbReference type="SUPFAM" id="SSF56784">
    <property type="entry name" value="HAD-like"/>
    <property type="match status" value="1"/>
</dbReference>
<dbReference type="SUPFAM" id="SSF81653">
    <property type="entry name" value="Calcium ATPase, transduction domain A"/>
    <property type="match status" value="1"/>
</dbReference>
<dbReference type="InterPro" id="IPR036412">
    <property type="entry name" value="HAD-like_sf"/>
</dbReference>
<feature type="transmembrane region" description="Helical" evidence="6">
    <location>
        <begin position="222"/>
        <end position="243"/>
    </location>
</feature>
<name>A0A1J5QSA7_9ZZZZ</name>
<comment type="subcellular location">
    <subcellularLocation>
        <location evidence="1">Membrane</location>
        <topology evidence="1">Multi-pass membrane protein</topology>
    </subcellularLocation>
</comment>
<dbReference type="PANTHER" id="PTHR42861">
    <property type="entry name" value="CALCIUM-TRANSPORTING ATPASE"/>
    <property type="match status" value="1"/>
</dbReference>
<feature type="transmembrane region" description="Helical" evidence="6">
    <location>
        <begin position="1018"/>
        <end position="1037"/>
    </location>
</feature>
<dbReference type="InterPro" id="IPR023299">
    <property type="entry name" value="ATPase_P-typ_cyto_dom_N"/>
</dbReference>
<feature type="transmembrane region" description="Helical" evidence="6">
    <location>
        <begin position="634"/>
        <end position="652"/>
    </location>
</feature>
<dbReference type="NCBIfam" id="TIGR01494">
    <property type="entry name" value="ATPase_P-type"/>
    <property type="match status" value="2"/>
</dbReference>
<dbReference type="PRINTS" id="PR00119">
    <property type="entry name" value="CATATPASE"/>
</dbReference>
<dbReference type="SFLD" id="SFLDG00002">
    <property type="entry name" value="C1.7:_P-type_atpase_like"/>
    <property type="match status" value="1"/>
</dbReference>
<dbReference type="InterPro" id="IPR008250">
    <property type="entry name" value="ATPase_P-typ_transduc_dom_A_sf"/>
</dbReference>
<feature type="transmembrane region" description="Helical" evidence="6">
    <location>
        <begin position="72"/>
        <end position="90"/>
    </location>
</feature>
<dbReference type="SFLD" id="SFLDS00003">
    <property type="entry name" value="Haloacid_Dehalogenase"/>
    <property type="match status" value="1"/>
</dbReference>
<dbReference type="CDD" id="cd03392">
    <property type="entry name" value="PAP2_like_2"/>
    <property type="match status" value="1"/>
</dbReference>
<feature type="domain" description="Phosphatidic acid phosphatase type 2/haloperoxidase" evidence="7">
    <location>
        <begin position="894"/>
        <end position="1003"/>
    </location>
</feature>
<evidence type="ECO:0000259" key="7">
    <source>
        <dbReference type="SMART" id="SM00014"/>
    </source>
</evidence>
<feature type="transmembrane region" description="Helical" evidence="6">
    <location>
        <begin position="700"/>
        <end position="718"/>
    </location>
</feature>
<dbReference type="SUPFAM" id="SSF81665">
    <property type="entry name" value="Calcium ATPase, transmembrane domain M"/>
    <property type="match status" value="1"/>
</dbReference>
<dbReference type="EC" id="3.6.3.8" evidence="8"/>
<gene>
    <name evidence="8" type="ORF">GALL_319120</name>
</gene>
<feature type="transmembrane region" description="Helical" evidence="6">
    <location>
        <begin position="48"/>
        <end position="66"/>
    </location>
</feature>
<evidence type="ECO:0000256" key="1">
    <source>
        <dbReference type="ARBA" id="ARBA00004141"/>
    </source>
</evidence>
<feature type="transmembrane region" description="Helical" evidence="6">
    <location>
        <begin position="988"/>
        <end position="1006"/>
    </location>
</feature>
<feature type="transmembrane region" description="Helical" evidence="6">
    <location>
        <begin position="893"/>
        <end position="914"/>
    </location>
</feature>
<dbReference type="Gene3D" id="3.40.50.1000">
    <property type="entry name" value="HAD superfamily/HAD-like"/>
    <property type="match status" value="1"/>
</dbReference>
<feature type="transmembrane region" description="Helical" evidence="6">
    <location>
        <begin position="609"/>
        <end position="628"/>
    </location>
</feature>
<evidence type="ECO:0000256" key="5">
    <source>
        <dbReference type="ARBA" id="ARBA00023136"/>
    </source>
</evidence>
<dbReference type="InterPro" id="IPR044492">
    <property type="entry name" value="P_typ_ATPase_HD_dom"/>
</dbReference>
<evidence type="ECO:0000256" key="6">
    <source>
        <dbReference type="SAM" id="Phobius"/>
    </source>
</evidence>
<feature type="transmembrane region" description="Helical" evidence="6">
    <location>
        <begin position="756"/>
        <end position="774"/>
    </location>
</feature>
<dbReference type="InterPro" id="IPR059000">
    <property type="entry name" value="ATPase_P-type_domA"/>
</dbReference>
<evidence type="ECO:0000256" key="3">
    <source>
        <dbReference type="ARBA" id="ARBA00022967"/>
    </source>
</evidence>
<dbReference type="Pfam" id="PF00702">
    <property type="entry name" value="Hydrolase"/>
    <property type="match status" value="1"/>
</dbReference>
<dbReference type="Gene3D" id="1.20.1110.10">
    <property type="entry name" value="Calcium-transporting ATPase, transmembrane domain"/>
    <property type="match status" value="1"/>
</dbReference>
<dbReference type="InterPro" id="IPR036938">
    <property type="entry name" value="PAP2/HPO_sf"/>
</dbReference>
<feature type="transmembrane region" description="Helical" evidence="6">
    <location>
        <begin position="664"/>
        <end position="688"/>
    </location>
</feature>
<feature type="transmembrane region" description="Helical" evidence="6">
    <location>
        <begin position="963"/>
        <end position="982"/>
    </location>
</feature>
<dbReference type="PROSITE" id="PS00154">
    <property type="entry name" value="ATPASE_E1_E2"/>
    <property type="match status" value="1"/>
</dbReference>
<keyword evidence="3" id="KW-1278">Translocase</keyword>
<sequence length="1062" mass="112622">MIAEQPDELRLRGGLSDAQVAERIARGQLNRSRLPASRTLRQIVAVHVYTRFNALLGALWLLVIAVGSWKDALFGGVIVANAAIGIAQELRAKRTLDRLALQSAARVRVLRAGGMVDLAPEHIVQDDLLDLGAGDSVPVDCTVLDAMDLELDESLLSGEADAVPRGAGDTLRSGSLVVGGRARCRATAVGEAAWIQGLERQARRFNLAHSELRAGIDRILRVVGWALLPTATLLFVTQFALGLPAGAALLYGAAGVVAMVPQGLVLLTSLALAVGAMRLSRRRALVQDLAATEALARVDVICLDKTGTLTERDLRVARIEMLAQEPSALTALAALAAAEPQPNATLQAIARRWPEQTGAPAVLRTVAFSSTRKWSGGVLEGLGTWLLGAPEVLLAKHGSIESPHPVLAQTAQWASEGFRVLLLARAAVEPDASHPPTDVRPVALILLSEQIRADARATLDDLAKQGVAVRLISGDHPATVGGVARALCIGDAAQVVDASGLGDAELAARVRAHSVFARTSPRQKELIVGALQSAGHAVAMVGDGVNDIPALKRADVGVAMGAGTPASRAVAQLVLLDNRFAGMPAAMAEGRRVVGNIERVAVLFLTKSVYAMLLALAVGVAGVAYPFLPRNISLVDALTLGIPAFVLSLEPNGQRLRPGFVERVLRFAIPAGLFVAAAAFVAFALVRVQGGGALPQARSAATLMLFATALWVLALAAAPLHAGRAWLVVAMVLSFLPTLLVPQLGEFFALRRLSGVAWLECAAIAAAAMVALHWSRAIALSMPEGRARNRRWDRHELLRWLISADSPKVFLAVSALLVVGGAWLFFGVLEDVLSHDPLVLVDVQVFHLAQALRGPTTDHLMVVITELGDAAVLLPLIVAALAWFAARRLWLSAAYWVGAVGVAQLLALVIKFALHRPRPMPLYAGAEAFSFPSGHAVMSAVVYGLLAWLLLRRASPYWQRMGGAAAMALVLLIGLSRVYLGAHWLSDVLGGLAFGVAWVALVAMAYTYHCRERLQERWLTMLLLGVFLAAAVAHGLLDHRQDMRRYGASAASVARPLLQPPT</sequence>
<feature type="transmembrane region" description="Helical" evidence="6">
    <location>
        <begin position="725"/>
        <end position="744"/>
    </location>
</feature>
<dbReference type="SFLD" id="SFLDF00027">
    <property type="entry name" value="p-type_atpase"/>
    <property type="match status" value="1"/>
</dbReference>
<dbReference type="Gene3D" id="3.40.1110.10">
    <property type="entry name" value="Calcium-transporting ATPase, cytoplasmic domain N"/>
    <property type="match status" value="1"/>
</dbReference>
<dbReference type="SUPFAM" id="SSF48317">
    <property type="entry name" value="Acid phosphatase/Vanadium-dependent haloperoxidase"/>
    <property type="match status" value="1"/>
</dbReference>
<dbReference type="Pfam" id="PF01569">
    <property type="entry name" value="PAP2"/>
    <property type="match status" value="1"/>
</dbReference>
<dbReference type="Gene3D" id="1.20.144.10">
    <property type="entry name" value="Phosphatidic acid phosphatase type 2/haloperoxidase"/>
    <property type="match status" value="2"/>
</dbReference>
<reference evidence="8" key="1">
    <citation type="submission" date="2016-10" db="EMBL/GenBank/DDBJ databases">
        <title>Sequence of Gallionella enrichment culture.</title>
        <authorList>
            <person name="Poehlein A."/>
            <person name="Muehling M."/>
            <person name="Daniel R."/>
        </authorList>
    </citation>
    <scope>NUCLEOTIDE SEQUENCE</scope>
</reference>
<feature type="transmembrane region" description="Helical" evidence="6">
    <location>
        <begin position="867"/>
        <end position="886"/>
    </location>
</feature>
<keyword evidence="5 6" id="KW-0472">Membrane</keyword>
<dbReference type="GO" id="GO:0005524">
    <property type="term" value="F:ATP binding"/>
    <property type="evidence" value="ECO:0007669"/>
    <property type="project" value="InterPro"/>
</dbReference>
<dbReference type="Gene3D" id="2.70.150.10">
    <property type="entry name" value="Calcium-transporting ATPase, cytoplasmic transduction domain A"/>
    <property type="match status" value="1"/>
</dbReference>
<feature type="transmembrane region" description="Helical" evidence="6">
    <location>
        <begin position="249"/>
        <end position="274"/>
    </location>
</feature>
<dbReference type="AlphaFoldDB" id="A0A1J5QSA7"/>
<dbReference type="InterPro" id="IPR001757">
    <property type="entry name" value="P_typ_ATPase"/>
</dbReference>
<feature type="transmembrane region" description="Helical" evidence="6">
    <location>
        <begin position="809"/>
        <end position="829"/>
    </location>
</feature>
<comment type="caution">
    <text evidence="8">The sequence shown here is derived from an EMBL/GenBank/DDBJ whole genome shotgun (WGS) entry which is preliminary data.</text>
</comment>
<organism evidence="8">
    <name type="scientific">mine drainage metagenome</name>
    <dbReference type="NCBI Taxonomy" id="410659"/>
    <lineage>
        <taxon>unclassified sequences</taxon>
        <taxon>metagenomes</taxon>
        <taxon>ecological metagenomes</taxon>
    </lineage>
</organism>
<feature type="transmembrane region" description="Helical" evidence="6">
    <location>
        <begin position="934"/>
        <end position="951"/>
    </location>
</feature>
<evidence type="ECO:0000256" key="2">
    <source>
        <dbReference type="ARBA" id="ARBA00022692"/>
    </source>
</evidence>
<dbReference type="Pfam" id="PF00122">
    <property type="entry name" value="E1-E2_ATPase"/>
    <property type="match status" value="1"/>
</dbReference>
<dbReference type="SMART" id="SM00014">
    <property type="entry name" value="acidPPc"/>
    <property type="match status" value="1"/>
</dbReference>